<feature type="compositionally biased region" description="Low complexity" evidence="1">
    <location>
        <begin position="28"/>
        <end position="37"/>
    </location>
</feature>
<dbReference type="RefSeq" id="XP_003064632.1">
    <property type="nucleotide sequence ID" value="XM_003064586.1"/>
</dbReference>
<name>C1N9J6_MICPC</name>
<organism evidence="3">
    <name type="scientific">Micromonas pusilla (strain CCMP1545)</name>
    <name type="common">Picoplanktonic green alga</name>
    <dbReference type="NCBI Taxonomy" id="564608"/>
    <lineage>
        <taxon>Eukaryota</taxon>
        <taxon>Viridiplantae</taxon>
        <taxon>Chlorophyta</taxon>
        <taxon>Mamiellophyceae</taxon>
        <taxon>Mamiellales</taxon>
        <taxon>Mamiellaceae</taxon>
        <taxon>Micromonas</taxon>
    </lineage>
</organism>
<keyword evidence="3" id="KW-1185">Reference proteome</keyword>
<feature type="compositionally biased region" description="Low complexity" evidence="1">
    <location>
        <begin position="240"/>
        <end position="266"/>
    </location>
</feature>
<evidence type="ECO:0000313" key="3">
    <source>
        <dbReference type="Proteomes" id="UP000001876"/>
    </source>
</evidence>
<dbReference type="EMBL" id="GG663751">
    <property type="protein sequence ID" value="EEH51537.1"/>
    <property type="molecule type" value="Genomic_DNA"/>
</dbReference>
<sequence length="329" mass="32925">MSSGDWRPKLSVKIPRGDDSEPGAGFTPLSSGGNPPSSVGPPPVEHGLISSGSFTAMEIELLKQVQDLISPHAAGVGSMENAGGGASAGGGGATARTRGRDAWNAAATAADVGLETPTVDMTQARSARQMFFTRSSVSTLDRAGPFQLTDELLVFVWNGPHQVMNWILSVTPRGGADGVAIGALGSLVPTPSGTGVESEALKAKGAATATATATGRPLESSGGSGQHSALLRKLLTEKLSGSPTASPSGSPRLTTTEGGAAVTAGGSDRPTTPNFTQSELNLLLHALGGTGNTPPGVEAANAPGPFGRADATATSPARGGTRASTRKRK</sequence>
<feature type="compositionally biased region" description="Polar residues" evidence="1">
    <location>
        <begin position="269"/>
        <end position="280"/>
    </location>
</feature>
<dbReference type="KEGG" id="mpp:MICPUCDRAFT_54529"/>
<evidence type="ECO:0000313" key="2">
    <source>
        <dbReference type="EMBL" id="EEH51537.1"/>
    </source>
</evidence>
<protein>
    <submittedName>
        <fullName evidence="2">Predicted protein</fullName>
    </submittedName>
</protein>
<evidence type="ECO:0000256" key="1">
    <source>
        <dbReference type="SAM" id="MobiDB-lite"/>
    </source>
</evidence>
<gene>
    <name evidence="2" type="ORF">MICPUCDRAFT_54529</name>
</gene>
<accession>C1N9J6</accession>
<reference evidence="2 3" key="1">
    <citation type="journal article" date="2009" name="Science">
        <title>Green evolution and dynamic adaptations revealed by genomes of the marine picoeukaryotes Micromonas.</title>
        <authorList>
            <person name="Worden A.Z."/>
            <person name="Lee J.H."/>
            <person name="Mock T."/>
            <person name="Rouze P."/>
            <person name="Simmons M.P."/>
            <person name="Aerts A.L."/>
            <person name="Allen A.E."/>
            <person name="Cuvelier M.L."/>
            <person name="Derelle E."/>
            <person name="Everett M.V."/>
            <person name="Foulon E."/>
            <person name="Grimwood J."/>
            <person name="Gundlach H."/>
            <person name="Henrissat B."/>
            <person name="Napoli C."/>
            <person name="McDonald S.M."/>
            <person name="Parker M.S."/>
            <person name="Rombauts S."/>
            <person name="Salamov A."/>
            <person name="Von Dassow P."/>
            <person name="Badger J.H."/>
            <person name="Coutinho P.M."/>
            <person name="Demir E."/>
            <person name="Dubchak I."/>
            <person name="Gentemann C."/>
            <person name="Eikrem W."/>
            <person name="Gready J.E."/>
            <person name="John U."/>
            <person name="Lanier W."/>
            <person name="Lindquist E.A."/>
            <person name="Lucas S."/>
            <person name="Mayer K.F."/>
            <person name="Moreau H."/>
            <person name="Not F."/>
            <person name="Otillar R."/>
            <person name="Panaud O."/>
            <person name="Pangilinan J."/>
            <person name="Paulsen I."/>
            <person name="Piegu B."/>
            <person name="Poliakov A."/>
            <person name="Robbens S."/>
            <person name="Schmutz J."/>
            <person name="Toulza E."/>
            <person name="Wyss T."/>
            <person name="Zelensky A."/>
            <person name="Zhou K."/>
            <person name="Armbrust E.V."/>
            <person name="Bhattacharya D."/>
            <person name="Goodenough U.W."/>
            <person name="Van de Peer Y."/>
            <person name="Grigoriev I.V."/>
        </authorList>
    </citation>
    <scope>NUCLEOTIDE SEQUENCE [LARGE SCALE GENOMIC DNA]</scope>
    <source>
        <strain evidence="2 3">CCMP1545</strain>
    </source>
</reference>
<dbReference type="GeneID" id="9690073"/>
<proteinExistence type="predicted"/>
<dbReference type="Proteomes" id="UP000001876">
    <property type="component" value="Unassembled WGS sequence"/>
</dbReference>
<feature type="region of interest" description="Disordered" evidence="1">
    <location>
        <begin position="239"/>
        <end position="329"/>
    </location>
</feature>
<dbReference type="AlphaFoldDB" id="C1N9J6"/>
<dbReference type="OMA" id="WNAIATM"/>
<feature type="region of interest" description="Disordered" evidence="1">
    <location>
        <begin position="207"/>
        <end position="227"/>
    </location>
</feature>
<feature type="region of interest" description="Disordered" evidence="1">
    <location>
        <begin position="1"/>
        <end position="49"/>
    </location>
</feature>